<accession>A0ABQ9L016</accession>
<dbReference type="Pfam" id="PF08263">
    <property type="entry name" value="LRRNT_2"/>
    <property type="match status" value="1"/>
</dbReference>
<dbReference type="PANTHER" id="PTHR48053:SF168">
    <property type="entry name" value="LRR RECEPTOR-LIKE KINASE FAMILY PROTEIN"/>
    <property type="match status" value="1"/>
</dbReference>
<feature type="binding site" evidence="12">
    <location>
        <position position="708"/>
    </location>
    <ligand>
        <name>ATP</name>
        <dbReference type="ChEBI" id="CHEBI:30616"/>
    </ligand>
</feature>
<dbReference type="Gene3D" id="3.80.10.10">
    <property type="entry name" value="Ribonuclease Inhibitor"/>
    <property type="match status" value="4"/>
</dbReference>
<evidence type="ECO:0000256" key="9">
    <source>
        <dbReference type="ARBA" id="ARBA00022989"/>
    </source>
</evidence>
<keyword evidence="7 12" id="KW-0547">Nucleotide-binding</keyword>
<dbReference type="InterPro" id="IPR011009">
    <property type="entry name" value="Kinase-like_dom_sf"/>
</dbReference>
<dbReference type="PANTHER" id="PTHR48053">
    <property type="entry name" value="LEUCINE RICH REPEAT FAMILY PROTEIN, EXPRESSED"/>
    <property type="match status" value="1"/>
</dbReference>
<dbReference type="SUPFAM" id="SSF52058">
    <property type="entry name" value="L domain-like"/>
    <property type="match status" value="2"/>
</dbReference>
<evidence type="ECO:0000256" key="13">
    <source>
        <dbReference type="SAM" id="Phobius"/>
    </source>
</evidence>
<dbReference type="Gene3D" id="1.10.510.10">
    <property type="entry name" value="Transferase(Phosphotransferase) domain 1"/>
    <property type="match status" value="1"/>
</dbReference>
<comment type="caution">
    <text evidence="15">The sequence shown here is derived from an EMBL/GenBank/DDBJ whole genome shotgun (WGS) entry which is preliminary data.</text>
</comment>
<keyword evidence="8 12" id="KW-0067">ATP-binding</keyword>
<dbReference type="Pfam" id="PF13855">
    <property type="entry name" value="LRR_8"/>
    <property type="match status" value="3"/>
</dbReference>
<keyword evidence="4 13" id="KW-0812">Transmembrane</keyword>
<dbReference type="InterPro" id="IPR013210">
    <property type="entry name" value="LRR_N_plant-typ"/>
</dbReference>
<dbReference type="PROSITE" id="PS00109">
    <property type="entry name" value="PROTEIN_KINASE_TYR"/>
    <property type="match status" value="1"/>
</dbReference>
<keyword evidence="3" id="KW-0433">Leucine-rich repeat</keyword>
<evidence type="ECO:0000256" key="6">
    <source>
        <dbReference type="ARBA" id="ARBA00022737"/>
    </source>
</evidence>
<dbReference type="SMART" id="SM00365">
    <property type="entry name" value="LRR_SD22"/>
    <property type="match status" value="6"/>
</dbReference>
<keyword evidence="6" id="KW-0677">Repeat</keyword>
<dbReference type="Proteomes" id="UP001174677">
    <property type="component" value="Chromosome 15"/>
</dbReference>
<dbReference type="Pfam" id="PF00069">
    <property type="entry name" value="Pkinase"/>
    <property type="match status" value="1"/>
</dbReference>
<gene>
    <name evidence="15" type="ORF">P3X46_027159</name>
</gene>
<evidence type="ECO:0000313" key="15">
    <source>
        <dbReference type="EMBL" id="KAJ9153751.1"/>
    </source>
</evidence>
<evidence type="ECO:0000256" key="2">
    <source>
        <dbReference type="ARBA" id="ARBA00004479"/>
    </source>
</evidence>
<evidence type="ECO:0000256" key="11">
    <source>
        <dbReference type="ARBA" id="ARBA00023170"/>
    </source>
</evidence>
<dbReference type="SMART" id="SM00369">
    <property type="entry name" value="LRR_TYP"/>
    <property type="match status" value="8"/>
</dbReference>
<dbReference type="PROSITE" id="PS50011">
    <property type="entry name" value="PROTEIN_KINASE_DOM"/>
    <property type="match status" value="1"/>
</dbReference>
<dbReference type="Pfam" id="PF00560">
    <property type="entry name" value="LRR_1"/>
    <property type="match status" value="6"/>
</dbReference>
<dbReference type="InterPro" id="IPR008266">
    <property type="entry name" value="Tyr_kinase_AS"/>
</dbReference>
<dbReference type="EMBL" id="JARPOI010000015">
    <property type="protein sequence ID" value="KAJ9153751.1"/>
    <property type="molecule type" value="Genomic_DNA"/>
</dbReference>
<dbReference type="Gene3D" id="3.30.200.20">
    <property type="entry name" value="Phosphorylase Kinase, domain 1"/>
    <property type="match status" value="1"/>
</dbReference>
<keyword evidence="9 13" id="KW-1133">Transmembrane helix</keyword>
<evidence type="ECO:0000313" key="16">
    <source>
        <dbReference type="Proteomes" id="UP001174677"/>
    </source>
</evidence>
<organism evidence="15 16">
    <name type="scientific">Hevea brasiliensis</name>
    <name type="common">Para rubber tree</name>
    <name type="synonym">Siphonia brasiliensis</name>
    <dbReference type="NCBI Taxonomy" id="3981"/>
    <lineage>
        <taxon>Eukaryota</taxon>
        <taxon>Viridiplantae</taxon>
        <taxon>Streptophyta</taxon>
        <taxon>Embryophyta</taxon>
        <taxon>Tracheophyta</taxon>
        <taxon>Spermatophyta</taxon>
        <taxon>Magnoliopsida</taxon>
        <taxon>eudicotyledons</taxon>
        <taxon>Gunneridae</taxon>
        <taxon>Pentapetalae</taxon>
        <taxon>rosids</taxon>
        <taxon>fabids</taxon>
        <taxon>Malpighiales</taxon>
        <taxon>Euphorbiaceae</taxon>
        <taxon>Crotonoideae</taxon>
        <taxon>Micrandreae</taxon>
        <taxon>Hevea</taxon>
    </lineage>
</organism>
<dbReference type="InterPro" id="IPR000719">
    <property type="entry name" value="Prot_kinase_dom"/>
</dbReference>
<evidence type="ECO:0000256" key="4">
    <source>
        <dbReference type="ARBA" id="ARBA00022692"/>
    </source>
</evidence>
<dbReference type="InterPro" id="IPR017441">
    <property type="entry name" value="Protein_kinase_ATP_BS"/>
</dbReference>
<keyword evidence="10 13" id="KW-0472">Membrane</keyword>
<evidence type="ECO:0000256" key="3">
    <source>
        <dbReference type="ARBA" id="ARBA00022614"/>
    </source>
</evidence>
<keyword evidence="11" id="KW-0675">Receptor</keyword>
<evidence type="ECO:0000259" key="14">
    <source>
        <dbReference type="PROSITE" id="PS50011"/>
    </source>
</evidence>
<evidence type="ECO:0000256" key="10">
    <source>
        <dbReference type="ARBA" id="ARBA00023136"/>
    </source>
</evidence>
<dbReference type="InterPro" id="IPR003591">
    <property type="entry name" value="Leu-rich_rpt_typical-subtyp"/>
</dbReference>
<reference evidence="15 16" key="1">
    <citation type="journal article" date="2023" name="Plant Biotechnol. J.">
        <title>Chromosome-level wild Hevea brasiliensis genome provides new tools for genomic-assisted breeding and valuable loci to elevate rubber yield.</title>
        <authorList>
            <person name="Cheng H."/>
            <person name="Song X."/>
            <person name="Hu Y."/>
            <person name="Wu T."/>
            <person name="Yang Q."/>
            <person name="An Z."/>
            <person name="Feng S."/>
            <person name="Deng Z."/>
            <person name="Wu W."/>
            <person name="Zeng X."/>
            <person name="Tu M."/>
            <person name="Wang X."/>
            <person name="Huang H."/>
        </authorList>
    </citation>
    <scope>NUCLEOTIDE SEQUENCE [LARGE SCALE GENOMIC DNA]</scope>
    <source>
        <strain evidence="15">MT/VB/25A 57/8</strain>
    </source>
</reference>
<dbReference type="PROSITE" id="PS00107">
    <property type="entry name" value="PROTEIN_KINASE_ATP"/>
    <property type="match status" value="1"/>
</dbReference>
<feature type="domain" description="Protein kinase" evidence="14">
    <location>
        <begin position="679"/>
        <end position="955"/>
    </location>
</feature>
<evidence type="ECO:0000256" key="8">
    <source>
        <dbReference type="ARBA" id="ARBA00022840"/>
    </source>
</evidence>
<keyword evidence="16" id="KW-1185">Reference proteome</keyword>
<dbReference type="PRINTS" id="PR00019">
    <property type="entry name" value="LEURICHRPT"/>
</dbReference>
<sequence length="974" mass="107610">MSSSSLKPLSIFPSLLLLFILIPFFLLSFHVHVFAFHATSFAAAKNEVEQGAKETDALLRWKATLDYYSQSILSSWNGSRHCNWSGIFCNKAGSVVNISVTDSGLKGTLQSLSFWSFPNLIELNLRNNSLYGVIPAHISNLSKLTILDLSFNNISGKIPSEISSLASLSFFSLFANHINGTIPREIGALTSLSVLSLQDNYLTGSIPASIMGNFSNLTELYLHDNDLSGSIPPDVGRMRSLRTLDLSINKLSGELPASMGNLSNLVYLYFYYNELSGSIPKELGMLGKLCAFQFSRNNFTGRLPEGICLGGQLQYFSAHHNNFTGPIPRSLRNCSSLLSVRLDRNQLTGNVSEDFGFGVYPNLVYLDLSDNQLYGELPWKWEEFRNLSALKISNNEISGTIPADIRKAPQLQLLDLSSNHLVGVIPKELGELNLFKLYLHDNKLSGTIPAEIGMLSALEDLNMAANNLSGTISKEIGKCSKLLFLNLSKNKLTESIPSEISYLHSLQSLDLSQNLLINEIPQQLGGLQRLETLNLSHNLLTGSIPSFDYLTSLTNVDISYNELQGEIPNIKAFREASFEALRNNKDLCGNNTRLKPCGSLAVNKTIGKKGKKAVNHLIVFPLVGSLLLLFILVGCFFFIHHRNGKAKSTEGKHCEDVYAIWSHIDRNMQYENIIEATEDNSKYCIGVGGYGIVYKAELPKGQVVAVKKIHQSPNGEVADLKAFTSEISVLANIRHRNIVKLYGFCSHVRHSFLIYEFIERGSLRKILSNEEAVELDWSKRLNIVKGIANALSYMHHDCSPPIIHRDISSNNILLDSEFEAHVSDFGIARLLMPDSSNWTSFAGTVGYTAPELAYTMAVNEKCDIYSFGVVTLEILMGKHPGNVASSLSSSPPPIEQQTLFKDVIDQCLPTPKNKDAEGVIHVARLALACLSANPQSRPTMRQVSSKLMAQWHPLAKAFSEIKLGEMLVHNGINA</sequence>
<evidence type="ECO:0000256" key="5">
    <source>
        <dbReference type="ARBA" id="ARBA00022729"/>
    </source>
</evidence>
<dbReference type="InterPro" id="IPR051716">
    <property type="entry name" value="Plant_RL_S/T_kinase"/>
</dbReference>
<evidence type="ECO:0000256" key="1">
    <source>
        <dbReference type="ARBA" id="ARBA00004236"/>
    </source>
</evidence>
<name>A0ABQ9L016_HEVBR</name>
<evidence type="ECO:0000256" key="12">
    <source>
        <dbReference type="PROSITE-ProRule" id="PRU10141"/>
    </source>
</evidence>
<comment type="subcellular location">
    <subcellularLocation>
        <location evidence="1">Cell membrane</location>
    </subcellularLocation>
    <subcellularLocation>
        <location evidence="2">Membrane</location>
        <topology evidence="2">Single-pass type I membrane protein</topology>
    </subcellularLocation>
</comment>
<dbReference type="InterPro" id="IPR001611">
    <property type="entry name" value="Leu-rich_rpt"/>
</dbReference>
<evidence type="ECO:0000256" key="7">
    <source>
        <dbReference type="ARBA" id="ARBA00022741"/>
    </source>
</evidence>
<dbReference type="SUPFAM" id="SSF56112">
    <property type="entry name" value="Protein kinase-like (PK-like)"/>
    <property type="match status" value="1"/>
</dbReference>
<keyword evidence="5" id="KW-0732">Signal</keyword>
<feature type="transmembrane region" description="Helical" evidence="13">
    <location>
        <begin position="618"/>
        <end position="639"/>
    </location>
</feature>
<proteinExistence type="predicted"/>
<dbReference type="PROSITE" id="PS51450">
    <property type="entry name" value="LRR"/>
    <property type="match status" value="2"/>
</dbReference>
<protein>
    <recommendedName>
        <fullName evidence="14">Protein kinase domain-containing protein</fullName>
    </recommendedName>
</protein>
<dbReference type="InterPro" id="IPR032675">
    <property type="entry name" value="LRR_dom_sf"/>
</dbReference>